<accession>A0A0V1BH52</accession>
<dbReference type="Proteomes" id="UP000054776">
    <property type="component" value="Unassembled WGS sequence"/>
</dbReference>
<name>A0A0V1BH52_TRISP</name>
<proteinExistence type="predicted"/>
<dbReference type="AlphaFoldDB" id="A0A0V1BH52"/>
<dbReference type="OrthoDB" id="5920204at2759"/>
<organism evidence="1 2">
    <name type="scientific">Trichinella spiralis</name>
    <name type="common">Trichina worm</name>
    <dbReference type="NCBI Taxonomy" id="6334"/>
    <lineage>
        <taxon>Eukaryota</taxon>
        <taxon>Metazoa</taxon>
        <taxon>Ecdysozoa</taxon>
        <taxon>Nematoda</taxon>
        <taxon>Enoplea</taxon>
        <taxon>Dorylaimia</taxon>
        <taxon>Trichinellida</taxon>
        <taxon>Trichinellidae</taxon>
        <taxon>Trichinella</taxon>
    </lineage>
</organism>
<dbReference type="InParanoid" id="A0A0V1BH52"/>
<evidence type="ECO:0000313" key="1">
    <source>
        <dbReference type="EMBL" id="KRY36263.1"/>
    </source>
</evidence>
<evidence type="ECO:0000313" key="2">
    <source>
        <dbReference type="Proteomes" id="UP000054776"/>
    </source>
</evidence>
<reference evidence="1 2" key="1">
    <citation type="submission" date="2015-01" db="EMBL/GenBank/DDBJ databases">
        <title>Evolution of Trichinella species and genotypes.</title>
        <authorList>
            <person name="Korhonen P.K."/>
            <person name="Edoardo P."/>
            <person name="Giuseppe L.R."/>
            <person name="Gasser R.B."/>
        </authorList>
    </citation>
    <scope>NUCLEOTIDE SEQUENCE [LARGE SCALE GENOMIC DNA]</scope>
    <source>
        <strain evidence="1">ISS3</strain>
    </source>
</reference>
<comment type="caution">
    <text evidence="1">The sequence shown here is derived from an EMBL/GenBank/DDBJ whole genome shotgun (WGS) entry which is preliminary data.</text>
</comment>
<gene>
    <name evidence="1" type="ORF">T01_7739</name>
</gene>
<dbReference type="EMBL" id="JYDH01000044">
    <property type="protein sequence ID" value="KRY36263.1"/>
    <property type="molecule type" value="Genomic_DNA"/>
</dbReference>
<protein>
    <submittedName>
        <fullName evidence="1">Uncharacterized protein</fullName>
    </submittedName>
</protein>
<sequence length="152" mass="17835">MAAIAKKRDVEHRRRNHWLRMIEDYIKQNAKPNIIKSVFENEGKRNPIGFSFRTKKLGFSSDNQAEVPVSYMRRFAPHREMCKIRGNVQPQIDARSLVVTTKQTFLCPICEDSHRIERCVKYVAVWNVRGVDCHKSDQSRYHPLLKDGHRDG</sequence>
<keyword evidence="2" id="KW-1185">Reference proteome</keyword>